<keyword evidence="3" id="KW-1185">Reference proteome</keyword>
<keyword evidence="1" id="KW-0472">Membrane</keyword>
<evidence type="ECO:0008006" key="4">
    <source>
        <dbReference type="Google" id="ProtNLM"/>
    </source>
</evidence>
<evidence type="ECO:0000256" key="1">
    <source>
        <dbReference type="SAM" id="Phobius"/>
    </source>
</evidence>
<dbReference type="AlphaFoldDB" id="A0A8T1VP57"/>
<protein>
    <recommendedName>
        <fullName evidence="4">Transmembrane protein</fullName>
    </recommendedName>
</protein>
<comment type="caution">
    <text evidence="2">The sequence shown here is derived from an EMBL/GenBank/DDBJ whole genome shotgun (WGS) entry which is preliminary data.</text>
</comment>
<sequence length="137" mass="15141">MLVAKRRHPLMSTACNCSKCNSLVPVACQIRIRIHHPNVMYTLAPTFFFTDPLRQPPDDQGGDISRCGVARARERVVTDVWVTAVVVPGVSSWELVWRSVLVVLSVGVAFCAVLAVVVLDVSSRELAWHSVTQVFIL</sequence>
<name>A0A8T1VP57_9STRA</name>
<reference evidence="2" key="1">
    <citation type="submission" date="2021-02" db="EMBL/GenBank/DDBJ databases">
        <authorList>
            <person name="Palmer J.M."/>
        </authorList>
    </citation>
    <scope>NUCLEOTIDE SEQUENCE</scope>
    <source>
        <strain evidence="2">SCRP734</strain>
    </source>
</reference>
<dbReference type="Proteomes" id="UP000694044">
    <property type="component" value="Unassembled WGS sequence"/>
</dbReference>
<keyword evidence="1" id="KW-1133">Transmembrane helix</keyword>
<evidence type="ECO:0000313" key="3">
    <source>
        <dbReference type="Proteomes" id="UP000694044"/>
    </source>
</evidence>
<feature type="transmembrane region" description="Helical" evidence="1">
    <location>
        <begin position="99"/>
        <end position="119"/>
    </location>
</feature>
<organism evidence="2 3">
    <name type="scientific">Phytophthora pseudosyringae</name>
    <dbReference type="NCBI Taxonomy" id="221518"/>
    <lineage>
        <taxon>Eukaryota</taxon>
        <taxon>Sar</taxon>
        <taxon>Stramenopiles</taxon>
        <taxon>Oomycota</taxon>
        <taxon>Peronosporomycetes</taxon>
        <taxon>Peronosporales</taxon>
        <taxon>Peronosporaceae</taxon>
        <taxon>Phytophthora</taxon>
    </lineage>
</organism>
<dbReference type="EMBL" id="JAGDFM010000185">
    <property type="protein sequence ID" value="KAG7383145.1"/>
    <property type="molecule type" value="Genomic_DNA"/>
</dbReference>
<keyword evidence="1" id="KW-0812">Transmembrane</keyword>
<gene>
    <name evidence="2" type="ORF">PHYPSEUDO_003976</name>
</gene>
<proteinExistence type="predicted"/>
<accession>A0A8T1VP57</accession>
<evidence type="ECO:0000313" key="2">
    <source>
        <dbReference type="EMBL" id="KAG7383145.1"/>
    </source>
</evidence>